<organism evidence="1 2">
    <name type="scientific">Chryseobacterium phosphatilyticum</name>
    <dbReference type="NCBI Taxonomy" id="475075"/>
    <lineage>
        <taxon>Bacteria</taxon>
        <taxon>Pseudomonadati</taxon>
        <taxon>Bacteroidota</taxon>
        <taxon>Flavobacteriia</taxon>
        <taxon>Flavobacteriales</taxon>
        <taxon>Weeksellaceae</taxon>
        <taxon>Chryseobacterium group</taxon>
        <taxon>Chryseobacterium</taxon>
    </lineage>
</organism>
<evidence type="ECO:0000313" key="2">
    <source>
        <dbReference type="Proteomes" id="UP000236594"/>
    </source>
</evidence>
<dbReference type="OrthoDB" id="1259071at2"/>
<dbReference type="RefSeq" id="WP_103248349.1">
    <property type="nucleotide sequence ID" value="NZ_PPED02000001.1"/>
</dbReference>
<evidence type="ECO:0000313" key="1">
    <source>
        <dbReference type="EMBL" id="PWN72002.1"/>
    </source>
</evidence>
<dbReference type="Proteomes" id="UP000236594">
    <property type="component" value="Unassembled WGS sequence"/>
</dbReference>
<keyword evidence="2" id="KW-1185">Reference proteome</keyword>
<accession>A0A316XDS9</accession>
<protein>
    <recommendedName>
        <fullName evidence="3">Lipoprotein</fullName>
    </recommendedName>
</protein>
<evidence type="ECO:0008006" key="3">
    <source>
        <dbReference type="Google" id="ProtNLM"/>
    </source>
</evidence>
<dbReference type="AlphaFoldDB" id="A0A316XDS9"/>
<reference evidence="1 2" key="1">
    <citation type="submission" date="2018-04" db="EMBL/GenBank/DDBJ databases">
        <title>Draft Genome Sequence of Phosphate-Solubilizing Chryseobacterium sp. ISE14 that is a Biocontrol and Plant Growth-Promoting Rhizobacterium Isolated from Cucumber.</title>
        <authorList>
            <person name="Jeong J.-J."/>
            <person name="Sang M.K."/>
            <person name="Choi I.-G."/>
            <person name="Kim K.D."/>
        </authorList>
    </citation>
    <scope>NUCLEOTIDE SEQUENCE [LARGE SCALE GENOMIC DNA]</scope>
    <source>
        <strain evidence="1 2">ISE14</strain>
    </source>
</reference>
<proteinExistence type="predicted"/>
<name>A0A316XDS9_9FLAO</name>
<dbReference type="PROSITE" id="PS51257">
    <property type="entry name" value="PROKAR_LIPOPROTEIN"/>
    <property type="match status" value="1"/>
</dbReference>
<sequence>MKNIIYSILISFSLFSCNSLDKDEYEILNLTINRCVFKQTDPEELSKIAAEKKISLADALDFLDAKNINTQYTYSISDTLYAIDLPTDIRESLRDHYIYNEVKNRSNQSIPIDFNKIESIKGKKRIPCCAKDSNYLGNFKFHRVLFDAGRKRAYIQVESPKNYIFNSFGLMLEKENGEWKCKIDFCCLDFLT</sequence>
<dbReference type="EMBL" id="PPED02000001">
    <property type="protein sequence ID" value="PWN72002.1"/>
    <property type="molecule type" value="Genomic_DNA"/>
</dbReference>
<comment type="caution">
    <text evidence="1">The sequence shown here is derived from an EMBL/GenBank/DDBJ whole genome shotgun (WGS) entry which is preliminary data.</text>
</comment>
<gene>
    <name evidence="1" type="ORF">C1631_005155</name>
</gene>